<accession>A0A6J7HX69</accession>
<dbReference type="Pfam" id="PF14698">
    <property type="entry name" value="ASL_C2"/>
    <property type="match status" value="1"/>
</dbReference>
<reference evidence="4" key="1">
    <citation type="submission" date="2020-05" db="EMBL/GenBank/DDBJ databases">
        <authorList>
            <person name="Chiriac C."/>
            <person name="Salcher M."/>
            <person name="Ghai R."/>
            <person name="Kavagutti S V."/>
        </authorList>
    </citation>
    <scope>NUCLEOTIDE SEQUENCE</scope>
</reference>
<dbReference type="InterPro" id="IPR024083">
    <property type="entry name" value="Fumarase/histidase_N"/>
</dbReference>
<evidence type="ECO:0000313" key="4">
    <source>
        <dbReference type="EMBL" id="CAB4923453.1"/>
    </source>
</evidence>
<proteinExistence type="inferred from homology"/>
<dbReference type="Gene3D" id="1.10.40.30">
    <property type="entry name" value="Fumarase/aspartase (C-terminal domain)"/>
    <property type="match status" value="1"/>
</dbReference>
<feature type="domain" description="Argininosuccinate lyase C-terminal" evidence="2">
    <location>
        <begin position="365"/>
        <end position="407"/>
    </location>
</feature>
<protein>
    <submittedName>
        <fullName evidence="4">Unannotated protein</fullName>
    </submittedName>
</protein>
<dbReference type="Gene3D" id="1.10.275.10">
    <property type="entry name" value="Fumarase/aspartase (N-terminal domain)"/>
    <property type="match status" value="1"/>
</dbReference>
<dbReference type="AlphaFoldDB" id="A0A6J7HX69"/>
<dbReference type="PRINTS" id="PR00149">
    <property type="entry name" value="FUMRATELYASE"/>
</dbReference>
<dbReference type="PANTHER" id="PTHR43814:SF1">
    <property type="entry name" value="ARGININOSUCCINATE LYASE"/>
    <property type="match status" value="1"/>
</dbReference>
<dbReference type="SUPFAM" id="SSF48557">
    <property type="entry name" value="L-aspartase-like"/>
    <property type="match status" value="1"/>
</dbReference>
<gene>
    <name evidence="3" type="ORF">UFOPK1392_00004</name>
    <name evidence="4" type="ORF">UFOPK3733_00216</name>
</gene>
<dbReference type="InterPro" id="IPR022761">
    <property type="entry name" value="Fumarate_lyase_N"/>
</dbReference>
<dbReference type="GO" id="GO:0004056">
    <property type="term" value="F:argininosuccinate lyase activity"/>
    <property type="evidence" value="ECO:0007669"/>
    <property type="project" value="InterPro"/>
</dbReference>
<dbReference type="EMBL" id="CAEMXZ010000001">
    <property type="protein sequence ID" value="CAB4322270.1"/>
    <property type="molecule type" value="Genomic_DNA"/>
</dbReference>
<dbReference type="FunFam" id="1.10.275.10:FF:000002">
    <property type="entry name" value="Argininosuccinate lyase"/>
    <property type="match status" value="1"/>
</dbReference>
<feature type="domain" description="Fumarate lyase N-terminal" evidence="1">
    <location>
        <begin position="14"/>
        <end position="301"/>
    </location>
</feature>
<dbReference type="PRINTS" id="PR00145">
    <property type="entry name" value="ARGSUCLYASE"/>
</dbReference>
<dbReference type="InterPro" id="IPR000362">
    <property type="entry name" value="Fumarate_lyase_fam"/>
</dbReference>
<sequence>MSTLWHGRFEGGPAEELMAFTVSLPFDQRLAVDDIVGSRAHVRGLCRSGILTDVERDDVLAALDAVQSELAAGTFEFEASDEDIHTAVERRVTELAGPAGAKLHTGRSRNDQVATDLRLFTKRELAGIATRIVTLQETLLDRARTAGDAYLPGYTHLQRAQPVLLAHHLLAHGWALARDLDRLGSTIERLDVSPLGAGALAGSSLPLDPAGTAADLGFARVFENSLDAVSDRDFVAESLFDLALIGVHLSRLAEEIILWSTDEFGFLRLDDAYSTGSSMLPQKKNPDIAELTRGKTGRLIGNLTGLLAMLKGLPLAYNRDLQEDKEPLFDSLDTIALALAAMTGLLASSTFNLDAMAAAADAPTSAATDLAEHLVSGGVPFRDAHAIVGALVRRSLDEGIALRELVAASPELGPDALSLLDQGIAVRRRTTPGGAGPAAVAPQLAAFEQLVAAARLRVGE</sequence>
<evidence type="ECO:0000259" key="2">
    <source>
        <dbReference type="Pfam" id="PF14698"/>
    </source>
</evidence>
<dbReference type="Gene3D" id="1.20.200.10">
    <property type="entry name" value="Fumarase/aspartase (Central domain)"/>
    <property type="match status" value="1"/>
</dbReference>
<dbReference type="InterPro" id="IPR009049">
    <property type="entry name" value="Argininosuccinate_lyase"/>
</dbReference>
<evidence type="ECO:0000313" key="3">
    <source>
        <dbReference type="EMBL" id="CAB4322270.1"/>
    </source>
</evidence>
<dbReference type="HAMAP" id="MF_00006">
    <property type="entry name" value="Arg_succ_lyase"/>
    <property type="match status" value="1"/>
</dbReference>
<dbReference type="NCBIfam" id="TIGR00838">
    <property type="entry name" value="argH"/>
    <property type="match status" value="1"/>
</dbReference>
<dbReference type="PANTHER" id="PTHR43814">
    <property type="entry name" value="ARGININOSUCCINATE LYASE"/>
    <property type="match status" value="1"/>
</dbReference>
<dbReference type="GO" id="GO:0042450">
    <property type="term" value="P:L-arginine biosynthetic process via ornithine"/>
    <property type="evidence" value="ECO:0007669"/>
    <property type="project" value="InterPro"/>
</dbReference>
<dbReference type="EMBL" id="CAFBNC010000005">
    <property type="protein sequence ID" value="CAB4923453.1"/>
    <property type="molecule type" value="Genomic_DNA"/>
</dbReference>
<dbReference type="CDD" id="cd01359">
    <property type="entry name" value="Argininosuccinate_lyase"/>
    <property type="match status" value="1"/>
</dbReference>
<dbReference type="InterPro" id="IPR029419">
    <property type="entry name" value="Arg_succ_lyase_C"/>
</dbReference>
<dbReference type="InterPro" id="IPR008948">
    <property type="entry name" value="L-Aspartase-like"/>
</dbReference>
<name>A0A6J7HX69_9ZZZZ</name>
<evidence type="ECO:0000259" key="1">
    <source>
        <dbReference type="Pfam" id="PF00206"/>
    </source>
</evidence>
<organism evidence="4">
    <name type="scientific">freshwater metagenome</name>
    <dbReference type="NCBI Taxonomy" id="449393"/>
    <lineage>
        <taxon>unclassified sequences</taxon>
        <taxon>metagenomes</taxon>
        <taxon>ecological metagenomes</taxon>
    </lineage>
</organism>
<dbReference type="Pfam" id="PF00206">
    <property type="entry name" value="Lyase_1"/>
    <property type="match status" value="1"/>
</dbReference>
<dbReference type="FunFam" id="1.20.200.10:FF:000015">
    <property type="entry name" value="argininosuccinate lyase isoform X2"/>
    <property type="match status" value="1"/>
</dbReference>
<dbReference type="GO" id="GO:0005829">
    <property type="term" value="C:cytosol"/>
    <property type="evidence" value="ECO:0007669"/>
    <property type="project" value="TreeGrafter"/>
</dbReference>